<dbReference type="GO" id="GO:0046872">
    <property type="term" value="F:metal ion binding"/>
    <property type="evidence" value="ECO:0007669"/>
    <property type="project" value="TreeGrafter"/>
</dbReference>
<dbReference type="SMART" id="SM00880">
    <property type="entry name" value="CHAD"/>
    <property type="match status" value="1"/>
</dbReference>
<dbReference type="InterPro" id="IPR023577">
    <property type="entry name" value="CYTH_domain"/>
</dbReference>
<dbReference type="PROSITE" id="PS51707">
    <property type="entry name" value="CYTH"/>
    <property type="match status" value="1"/>
</dbReference>
<dbReference type="Gene3D" id="2.40.320.10">
    <property type="entry name" value="Hypothetical Protein Pfu-838710-001"/>
    <property type="match status" value="1"/>
</dbReference>
<dbReference type="EMBL" id="CP025682">
    <property type="protein sequence ID" value="AUN94706.1"/>
    <property type="molecule type" value="Genomic_DNA"/>
</dbReference>
<dbReference type="CDD" id="cd07756">
    <property type="entry name" value="CYTH-like_Pase_CHAD"/>
    <property type="match status" value="1"/>
</dbReference>
<accession>A0A2I6S624</accession>
<dbReference type="Gene3D" id="1.40.20.10">
    <property type="entry name" value="CHAD domain"/>
    <property type="match status" value="1"/>
</dbReference>
<sequence>MAREIELKLSLPRRSVSALRRHPLLAASAQLGRAVTLDNVYHDTPDLALRKAGVALRIRVAGRRRLQTVKAASASTAGLTSRPEWEQPWSGAFDFSEVDDAHIRALLERHAAALVPVFSTRFRRTTYRYAPSADIEILLMIDSGEIVAGEQRQPLCELELELVHGDPLDLVQLAARLAEDLPLLPDDRSKAERGYRLHSGKPPRPMRAEASTITPDMDPLQAFRALAFSCLRQWQANAAGALDHQGPEFIHQLRVSQRRLRSLMRIFRAVLPEEFAADWSVRLKNNAERFGEARDLDVLDEELLAPVATWSPGDAARLQRLRGTVADARRQARAQAERALDAAEQGRLVLALAEALMCLTGNDLIDSVDLRGFAALQLERLRRRARRRHRAALDRVPAHLHALRIAFKQLRYGVEFFAPLLPRKAVRDYVGALTRTQNALGFIHDVDIARGRFEVWAMANAQLDAAAAYVCGWHGPRYGALTETALHDSRALLAARKVPWTKLRRSRGAT</sequence>
<dbReference type="Pfam" id="PF01928">
    <property type="entry name" value="CYTH"/>
    <property type="match status" value="1"/>
</dbReference>
<dbReference type="GO" id="GO:0050355">
    <property type="term" value="F:inorganic triphosphate phosphatase activity"/>
    <property type="evidence" value="ECO:0007669"/>
    <property type="project" value="InterPro"/>
</dbReference>
<dbReference type="Proteomes" id="UP000242205">
    <property type="component" value="Chromosome"/>
</dbReference>
<reference evidence="3 4" key="1">
    <citation type="submission" date="2018-01" db="EMBL/GenBank/DDBJ databases">
        <authorList>
            <person name="Fu G.-Y."/>
        </authorList>
    </citation>
    <scope>NUCLEOTIDE SEQUENCE [LARGE SCALE GENOMIC DNA]</scope>
    <source>
        <strain evidence="3 4">SY39</strain>
    </source>
</reference>
<dbReference type="InterPro" id="IPR033469">
    <property type="entry name" value="CYTH-like_dom_sf"/>
</dbReference>
<dbReference type="PROSITE" id="PS51708">
    <property type="entry name" value="CHAD"/>
    <property type="match status" value="1"/>
</dbReference>
<dbReference type="SMART" id="SM01118">
    <property type="entry name" value="CYTH"/>
    <property type="match status" value="1"/>
</dbReference>
<dbReference type="InterPro" id="IPR038186">
    <property type="entry name" value="CHAD_dom_sf"/>
</dbReference>
<dbReference type="OrthoDB" id="3034217at2"/>
<dbReference type="InterPro" id="IPR007899">
    <property type="entry name" value="CHAD_dom"/>
</dbReference>
<dbReference type="RefSeq" id="WP_102246773.1">
    <property type="nucleotide sequence ID" value="NZ_CP025682.1"/>
</dbReference>
<dbReference type="PANTHER" id="PTHR39569:SF1">
    <property type="entry name" value="INORGANIC TRIPHOSPHATASE"/>
    <property type="match status" value="1"/>
</dbReference>
<dbReference type="Pfam" id="PF05235">
    <property type="entry name" value="CHAD"/>
    <property type="match status" value="1"/>
</dbReference>
<proteinExistence type="predicted"/>
<dbReference type="KEGG" id="atw:C0099_07000"/>
<evidence type="ECO:0000313" key="4">
    <source>
        <dbReference type="Proteomes" id="UP000242205"/>
    </source>
</evidence>
<dbReference type="InterPro" id="IPR039013">
    <property type="entry name" value="YgiF"/>
</dbReference>
<evidence type="ECO:0000259" key="2">
    <source>
        <dbReference type="PROSITE" id="PS51708"/>
    </source>
</evidence>
<dbReference type="AlphaFoldDB" id="A0A2I6S624"/>
<feature type="domain" description="CYTH" evidence="1">
    <location>
        <begin position="2"/>
        <end position="201"/>
    </location>
</feature>
<dbReference type="PANTHER" id="PTHR39569">
    <property type="entry name" value="INORGANIC TRIPHOSPHATASE"/>
    <property type="match status" value="1"/>
</dbReference>
<name>A0A2I6S624_9RHOO</name>
<organism evidence="3 4">
    <name type="scientific">Pseudazoarcus pumilus</name>
    <dbReference type="NCBI Taxonomy" id="2067960"/>
    <lineage>
        <taxon>Bacteria</taxon>
        <taxon>Pseudomonadati</taxon>
        <taxon>Pseudomonadota</taxon>
        <taxon>Betaproteobacteria</taxon>
        <taxon>Rhodocyclales</taxon>
        <taxon>Zoogloeaceae</taxon>
        <taxon>Pseudazoarcus</taxon>
    </lineage>
</organism>
<gene>
    <name evidence="3" type="ORF">C0099_07000</name>
</gene>
<dbReference type="SUPFAM" id="SSF55154">
    <property type="entry name" value="CYTH-like phosphatases"/>
    <property type="match status" value="1"/>
</dbReference>
<protein>
    <submittedName>
        <fullName evidence="3">Inorganic triphosphatase</fullName>
    </submittedName>
</protein>
<evidence type="ECO:0000313" key="3">
    <source>
        <dbReference type="EMBL" id="AUN94706.1"/>
    </source>
</evidence>
<feature type="domain" description="CHAD" evidence="2">
    <location>
        <begin position="216"/>
        <end position="497"/>
    </location>
</feature>
<evidence type="ECO:0000259" key="1">
    <source>
        <dbReference type="PROSITE" id="PS51707"/>
    </source>
</evidence>
<keyword evidence="4" id="KW-1185">Reference proteome</keyword>